<protein>
    <submittedName>
        <fullName evidence="1">Uncharacterized protein</fullName>
    </submittedName>
</protein>
<dbReference type="AlphaFoldDB" id="A0A0E1WCE8"/>
<reference evidence="1" key="1">
    <citation type="submission" date="2009-05" db="EMBL/GenBank/DDBJ databases">
        <authorList>
            <person name="Harkins D.M."/>
            <person name="DeShazer D."/>
            <person name="Woods D.E."/>
            <person name="Brinkac L.M."/>
            <person name="Brown K.A."/>
            <person name="Hung G.C."/>
            <person name="Tuanyok A."/>
            <person name="Zhang B."/>
            <person name="Nierman W.C."/>
        </authorList>
    </citation>
    <scope>NUCLEOTIDE SEQUENCE [LARGE SCALE GENOMIC DNA]</scope>
    <source>
        <strain evidence="1">1710a</strain>
    </source>
</reference>
<accession>A0A0E1WCE8</accession>
<sequence length="57" mass="6051">MPRLGRGGEGDKKARACGLFAFVSLSNLGFMAGLSRACSRMSAIDAHRRARPPVSCI</sequence>
<organism evidence="1">
    <name type="scientific">Burkholderia pseudomallei 1710a</name>
    <dbReference type="NCBI Taxonomy" id="320371"/>
    <lineage>
        <taxon>Bacteria</taxon>
        <taxon>Pseudomonadati</taxon>
        <taxon>Pseudomonadota</taxon>
        <taxon>Betaproteobacteria</taxon>
        <taxon>Burkholderiales</taxon>
        <taxon>Burkholderiaceae</taxon>
        <taxon>Burkholderia</taxon>
        <taxon>pseudomallei group</taxon>
    </lineage>
</organism>
<dbReference type="EMBL" id="CM000832">
    <property type="protein sequence ID" value="EET10031.1"/>
    <property type="molecule type" value="Genomic_DNA"/>
</dbReference>
<proteinExistence type="predicted"/>
<evidence type="ECO:0000313" key="1">
    <source>
        <dbReference type="EMBL" id="EET10031.1"/>
    </source>
</evidence>
<dbReference type="Proteomes" id="UP000001812">
    <property type="component" value="Chromosome I"/>
</dbReference>
<name>A0A0E1WCE8_BURPE</name>
<dbReference type="HOGENOM" id="CLU_2987799_0_0_4"/>
<gene>
    <name evidence="1" type="ORF">BURPS1710A_4014</name>
</gene>